<evidence type="ECO:0000313" key="15">
    <source>
        <dbReference type="Proteomes" id="UP000620124"/>
    </source>
</evidence>
<dbReference type="Gene3D" id="1.10.630.10">
    <property type="entry name" value="Cytochrome P450"/>
    <property type="match status" value="1"/>
</dbReference>
<keyword evidence="15" id="KW-1185">Reference proteome</keyword>
<sequence length="515" mass="56987">MHYGTAFAGLILILLMYLSLRRRSIVRNIRGPACPSWVFGHMLQLLLPPQYGDYEFIWQKLYGPVYRLKGCFGQDRLMISDPLALQYMVNSPHFDHGPILENGINLMFDENCVLAVKGETHKRFRAALNIGFTAAAVRNYQPVFERVAQGVAEQFKEASGSPLDICPVLSDATLNAIGQATFDYSTEDFGEEFVANNARIMALSYGQSAVQILGEAVGARLTKWAWRAAIHLPTATFKVLRTAKYLAHQIGHHVVQKKLDAAQQGLETDSDIDIFDMLLNPNRSDKKSALSRDEIVAQTGILLIGGQDTAANTMTFGLLELARNPEFQDQLRAEIHATGTASAILGYDSMPLLNAFIKETLRLYPAAALSERIAIQDTVIPLMDSLKTSTGELTKHIRVGKGQIVIMAVASYQRLESLWGEDAHKFRPSRWIDGTISKGQAVGPYANLLAFFGGPGVCLGWRFAILEMQVFFCELVGRFSFALSEDDFIRTRFAGTLMPIMSDGQKAAPLCITPL</sequence>
<comment type="subcellular location">
    <subcellularLocation>
        <location evidence="2">Membrane</location>
    </subcellularLocation>
</comment>
<gene>
    <name evidence="14" type="ORF">MVEN_00668000</name>
</gene>
<evidence type="ECO:0000256" key="6">
    <source>
        <dbReference type="ARBA" id="ARBA00022692"/>
    </source>
</evidence>
<comment type="caution">
    <text evidence="14">The sequence shown here is derived from an EMBL/GenBank/DDBJ whole genome shotgun (WGS) entry which is preliminary data.</text>
</comment>
<dbReference type="InterPro" id="IPR001128">
    <property type="entry name" value="Cyt_P450"/>
</dbReference>
<comment type="cofactor">
    <cofactor evidence="1 13">
        <name>heme</name>
        <dbReference type="ChEBI" id="CHEBI:30413"/>
    </cofactor>
</comment>
<reference evidence="14" key="1">
    <citation type="submission" date="2020-05" db="EMBL/GenBank/DDBJ databases">
        <title>Mycena genomes resolve the evolution of fungal bioluminescence.</title>
        <authorList>
            <person name="Tsai I.J."/>
        </authorList>
    </citation>
    <scope>NUCLEOTIDE SEQUENCE</scope>
    <source>
        <strain evidence="14">CCC161011</strain>
    </source>
</reference>
<comment type="pathway">
    <text evidence="3">Secondary metabolite biosynthesis; terpenoid biosynthesis.</text>
</comment>
<accession>A0A8H6YSK2</accession>
<dbReference type="EMBL" id="JACAZI010000004">
    <property type="protein sequence ID" value="KAF7363155.1"/>
    <property type="molecule type" value="Genomic_DNA"/>
</dbReference>
<dbReference type="PRINTS" id="PR00385">
    <property type="entry name" value="P450"/>
</dbReference>
<protein>
    <submittedName>
        <fullName evidence="14">Cytochrome P450</fullName>
    </submittedName>
</protein>
<evidence type="ECO:0000256" key="13">
    <source>
        <dbReference type="PIRSR" id="PIRSR602403-1"/>
    </source>
</evidence>
<dbReference type="GO" id="GO:0016020">
    <property type="term" value="C:membrane"/>
    <property type="evidence" value="ECO:0007669"/>
    <property type="project" value="UniProtKB-SubCell"/>
</dbReference>
<keyword evidence="5 13" id="KW-0349">Heme</keyword>
<feature type="binding site" description="axial binding residue" evidence="13">
    <location>
        <position position="458"/>
    </location>
    <ligand>
        <name>heme</name>
        <dbReference type="ChEBI" id="CHEBI:30413"/>
    </ligand>
    <ligandPart>
        <name>Fe</name>
        <dbReference type="ChEBI" id="CHEBI:18248"/>
    </ligandPart>
</feature>
<dbReference type="InterPro" id="IPR050121">
    <property type="entry name" value="Cytochrome_P450_monoxygenase"/>
</dbReference>
<dbReference type="OrthoDB" id="1470350at2759"/>
<evidence type="ECO:0000256" key="8">
    <source>
        <dbReference type="ARBA" id="ARBA00022989"/>
    </source>
</evidence>
<dbReference type="GO" id="GO:0005506">
    <property type="term" value="F:iron ion binding"/>
    <property type="evidence" value="ECO:0007669"/>
    <property type="project" value="InterPro"/>
</dbReference>
<evidence type="ECO:0000256" key="3">
    <source>
        <dbReference type="ARBA" id="ARBA00004721"/>
    </source>
</evidence>
<dbReference type="GO" id="GO:0016705">
    <property type="term" value="F:oxidoreductase activity, acting on paired donors, with incorporation or reduction of molecular oxygen"/>
    <property type="evidence" value="ECO:0007669"/>
    <property type="project" value="InterPro"/>
</dbReference>
<keyword evidence="8" id="KW-1133">Transmembrane helix</keyword>
<proteinExistence type="inferred from homology"/>
<name>A0A8H6YSK2_9AGAR</name>
<dbReference type="GO" id="GO:0004497">
    <property type="term" value="F:monooxygenase activity"/>
    <property type="evidence" value="ECO:0007669"/>
    <property type="project" value="UniProtKB-KW"/>
</dbReference>
<evidence type="ECO:0000256" key="5">
    <source>
        <dbReference type="ARBA" id="ARBA00022617"/>
    </source>
</evidence>
<keyword evidence="6" id="KW-0812">Transmembrane</keyword>
<keyword evidence="9" id="KW-0560">Oxidoreductase</keyword>
<dbReference type="AlphaFoldDB" id="A0A8H6YSK2"/>
<evidence type="ECO:0000256" key="10">
    <source>
        <dbReference type="ARBA" id="ARBA00023004"/>
    </source>
</evidence>
<evidence type="ECO:0000256" key="9">
    <source>
        <dbReference type="ARBA" id="ARBA00023002"/>
    </source>
</evidence>
<dbReference type="PANTHER" id="PTHR24305:SF166">
    <property type="entry name" value="CYTOCHROME P450 12A4, MITOCHONDRIAL-RELATED"/>
    <property type="match status" value="1"/>
</dbReference>
<comment type="similarity">
    <text evidence="4">Belongs to the cytochrome P450 family.</text>
</comment>
<dbReference type="Pfam" id="PF00067">
    <property type="entry name" value="p450"/>
    <property type="match status" value="1"/>
</dbReference>
<dbReference type="PANTHER" id="PTHR24305">
    <property type="entry name" value="CYTOCHROME P450"/>
    <property type="match status" value="1"/>
</dbReference>
<evidence type="ECO:0000256" key="11">
    <source>
        <dbReference type="ARBA" id="ARBA00023033"/>
    </source>
</evidence>
<evidence type="ECO:0000256" key="12">
    <source>
        <dbReference type="ARBA" id="ARBA00023136"/>
    </source>
</evidence>
<evidence type="ECO:0000256" key="7">
    <source>
        <dbReference type="ARBA" id="ARBA00022723"/>
    </source>
</evidence>
<evidence type="ECO:0000313" key="14">
    <source>
        <dbReference type="EMBL" id="KAF7363155.1"/>
    </source>
</evidence>
<keyword evidence="12" id="KW-0472">Membrane</keyword>
<dbReference type="GO" id="GO:0020037">
    <property type="term" value="F:heme binding"/>
    <property type="evidence" value="ECO:0007669"/>
    <property type="project" value="InterPro"/>
</dbReference>
<dbReference type="InterPro" id="IPR002403">
    <property type="entry name" value="Cyt_P450_E_grp-IV"/>
</dbReference>
<dbReference type="PRINTS" id="PR00465">
    <property type="entry name" value="EP450IV"/>
</dbReference>
<dbReference type="Proteomes" id="UP000620124">
    <property type="component" value="Unassembled WGS sequence"/>
</dbReference>
<evidence type="ECO:0000256" key="1">
    <source>
        <dbReference type="ARBA" id="ARBA00001971"/>
    </source>
</evidence>
<keyword evidence="10 13" id="KW-0408">Iron</keyword>
<evidence type="ECO:0000256" key="4">
    <source>
        <dbReference type="ARBA" id="ARBA00010617"/>
    </source>
</evidence>
<organism evidence="14 15">
    <name type="scientific">Mycena venus</name>
    <dbReference type="NCBI Taxonomy" id="2733690"/>
    <lineage>
        <taxon>Eukaryota</taxon>
        <taxon>Fungi</taxon>
        <taxon>Dikarya</taxon>
        <taxon>Basidiomycota</taxon>
        <taxon>Agaricomycotina</taxon>
        <taxon>Agaricomycetes</taxon>
        <taxon>Agaricomycetidae</taxon>
        <taxon>Agaricales</taxon>
        <taxon>Marasmiineae</taxon>
        <taxon>Mycenaceae</taxon>
        <taxon>Mycena</taxon>
    </lineage>
</organism>
<evidence type="ECO:0000256" key="2">
    <source>
        <dbReference type="ARBA" id="ARBA00004370"/>
    </source>
</evidence>
<dbReference type="SUPFAM" id="SSF48264">
    <property type="entry name" value="Cytochrome P450"/>
    <property type="match status" value="1"/>
</dbReference>
<keyword evidence="7 13" id="KW-0479">Metal-binding</keyword>
<dbReference type="InterPro" id="IPR036396">
    <property type="entry name" value="Cyt_P450_sf"/>
</dbReference>
<keyword evidence="11" id="KW-0503">Monooxygenase</keyword>